<name>A0A382PEY7_9ZZZZ</name>
<evidence type="ECO:0000313" key="2">
    <source>
        <dbReference type="EMBL" id="SVC71963.1"/>
    </source>
</evidence>
<organism evidence="2">
    <name type="scientific">marine metagenome</name>
    <dbReference type="NCBI Taxonomy" id="408172"/>
    <lineage>
        <taxon>unclassified sequences</taxon>
        <taxon>metagenomes</taxon>
        <taxon>ecological metagenomes</taxon>
    </lineage>
</organism>
<reference evidence="2" key="1">
    <citation type="submission" date="2018-05" db="EMBL/GenBank/DDBJ databases">
        <authorList>
            <person name="Lanie J.A."/>
            <person name="Ng W.-L."/>
            <person name="Kazmierczak K.M."/>
            <person name="Andrzejewski T.M."/>
            <person name="Davidsen T.M."/>
            <person name="Wayne K.J."/>
            <person name="Tettelin H."/>
            <person name="Glass J.I."/>
            <person name="Rusch D."/>
            <person name="Podicherti R."/>
            <person name="Tsui H.-C.T."/>
            <person name="Winkler M.E."/>
        </authorList>
    </citation>
    <scope>NUCLEOTIDE SEQUENCE</scope>
</reference>
<gene>
    <name evidence="2" type="ORF">METZ01_LOCUS324817</name>
</gene>
<protein>
    <recommendedName>
        <fullName evidence="3">Ubiquitinol-cytochrome C reductase Fe-S subunit TAT signal domain-containing protein</fullName>
    </recommendedName>
</protein>
<evidence type="ECO:0008006" key="3">
    <source>
        <dbReference type="Google" id="ProtNLM"/>
    </source>
</evidence>
<accession>A0A382PEY7</accession>
<proteinExistence type="predicted"/>
<dbReference type="AlphaFoldDB" id="A0A382PEY7"/>
<sequence length="71" mass="7856">MNKSQKPSPETTLDRRAFFRTATVSAVGGAAVVAIGQEDGQAAPEDTEANSERSRYRKTEHVRKAYKLARF</sequence>
<dbReference type="PROSITE" id="PS51318">
    <property type="entry name" value="TAT"/>
    <property type="match status" value="1"/>
</dbReference>
<dbReference type="EMBL" id="UINC01106945">
    <property type="protein sequence ID" value="SVC71963.1"/>
    <property type="molecule type" value="Genomic_DNA"/>
</dbReference>
<evidence type="ECO:0000256" key="1">
    <source>
        <dbReference type="SAM" id="MobiDB-lite"/>
    </source>
</evidence>
<dbReference type="InterPro" id="IPR006311">
    <property type="entry name" value="TAT_signal"/>
</dbReference>
<feature type="region of interest" description="Disordered" evidence="1">
    <location>
        <begin position="38"/>
        <end position="58"/>
    </location>
</feature>